<keyword evidence="1 6" id="KW-0346">Stress response</keyword>
<dbReference type="CDD" id="cd06464">
    <property type="entry name" value="ACD_sHsps-like"/>
    <property type="match status" value="1"/>
</dbReference>
<dbReference type="Pfam" id="PF00011">
    <property type="entry name" value="HSP20"/>
    <property type="match status" value="1"/>
</dbReference>
<dbReference type="STRING" id="1097556.R4X8Y1"/>
<feature type="region of interest" description="Disordered" evidence="4">
    <location>
        <begin position="107"/>
        <end position="217"/>
    </location>
</feature>
<accession>R4X8Y1</accession>
<dbReference type="Gene3D" id="2.60.40.790">
    <property type="match status" value="1"/>
</dbReference>
<dbReference type="AlphaFoldDB" id="R4X8Y1"/>
<comment type="caution">
    <text evidence="6">The sequence shown here is derived from an EMBL/GenBank/DDBJ whole genome shotgun (WGS) entry which is preliminary data.</text>
</comment>
<evidence type="ECO:0000256" key="3">
    <source>
        <dbReference type="RuleBase" id="RU003616"/>
    </source>
</evidence>
<evidence type="ECO:0000256" key="1">
    <source>
        <dbReference type="ARBA" id="ARBA00023016"/>
    </source>
</evidence>
<name>R4X8Y1_TAPDE</name>
<evidence type="ECO:0000256" key="2">
    <source>
        <dbReference type="PROSITE-ProRule" id="PRU00285"/>
    </source>
</evidence>
<dbReference type="EMBL" id="CAHR02000071">
    <property type="protein sequence ID" value="CCG82119.1"/>
    <property type="molecule type" value="Genomic_DNA"/>
</dbReference>
<feature type="domain" description="SHSP" evidence="5">
    <location>
        <begin position="53"/>
        <end position="251"/>
    </location>
</feature>
<dbReference type="InterPro" id="IPR008978">
    <property type="entry name" value="HSP20-like_chaperone"/>
</dbReference>
<evidence type="ECO:0000313" key="7">
    <source>
        <dbReference type="Proteomes" id="UP000013776"/>
    </source>
</evidence>
<dbReference type="OrthoDB" id="1431247at2759"/>
<comment type="similarity">
    <text evidence="2 3">Belongs to the small heat shock protein (HSP20) family.</text>
</comment>
<gene>
    <name evidence="6" type="ORF">TAPDE_002060</name>
</gene>
<organism evidence="6 7">
    <name type="scientific">Taphrina deformans (strain PYCC 5710 / ATCC 11124 / CBS 356.35 / IMI 108563 / JCM 9778 / NBRC 8474)</name>
    <name type="common">Peach leaf curl fungus</name>
    <name type="synonym">Lalaria deformans</name>
    <dbReference type="NCBI Taxonomy" id="1097556"/>
    <lineage>
        <taxon>Eukaryota</taxon>
        <taxon>Fungi</taxon>
        <taxon>Dikarya</taxon>
        <taxon>Ascomycota</taxon>
        <taxon>Taphrinomycotina</taxon>
        <taxon>Taphrinomycetes</taxon>
        <taxon>Taphrinales</taxon>
        <taxon>Taphrinaceae</taxon>
        <taxon>Taphrina</taxon>
    </lineage>
</organism>
<dbReference type="SUPFAM" id="SSF49764">
    <property type="entry name" value="HSP20-like chaperones"/>
    <property type="match status" value="1"/>
</dbReference>
<dbReference type="Proteomes" id="UP000013776">
    <property type="component" value="Unassembled WGS sequence"/>
</dbReference>
<proteinExistence type="inferred from homology"/>
<feature type="compositionally biased region" description="Polar residues" evidence="4">
    <location>
        <begin position="128"/>
        <end position="142"/>
    </location>
</feature>
<sequence>MYYPQDLHRLVNHLSAPYPTSSYCTRRRNPQARRQASPARRYRFVVSAEPEIDYDTKVNPAIRFSNDAQAYRVEAEIPGFGKEQINVEFTDRKTLRLYGSTAPVQESVNTTPVELSADQKSPEVDAEATQTRSPSPTSQAKRTSIEEVRDESESDYVDVQSGSQAQSPLLQPRDTESSSPAPEVRELRIAEPVSESQAKRQPVHTRSFDKSFQVPDDANRDDVTAELKDGILRIRIGKLAPEMTRRRVAVL</sequence>
<dbReference type="PROSITE" id="PS01031">
    <property type="entry name" value="SHSP"/>
    <property type="match status" value="1"/>
</dbReference>
<reference evidence="6 7" key="1">
    <citation type="journal article" date="2013" name="MBio">
        <title>Genome sequencing of the plant pathogen Taphrina deformans, the causal agent of peach leaf curl.</title>
        <authorList>
            <person name="Cisse O.H."/>
            <person name="Almeida J.M.G.C.F."/>
            <person name="Fonseca A."/>
            <person name="Kumar A.A."/>
            <person name="Salojaervi J."/>
            <person name="Overmyer K."/>
            <person name="Hauser P.M."/>
            <person name="Pagni M."/>
        </authorList>
    </citation>
    <scope>NUCLEOTIDE SEQUENCE [LARGE SCALE GENOMIC DNA]</scope>
    <source>
        <strain evidence="7">PYCC 5710 / ATCC 11124 / CBS 356.35 / IMI 108563 / JCM 9778 / NBRC 8474</strain>
    </source>
</reference>
<dbReference type="PANTHER" id="PTHR11527">
    <property type="entry name" value="HEAT-SHOCK PROTEIN 20 FAMILY MEMBER"/>
    <property type="match status" value="1"/>
</dbReference>
<evidence type="ECO:0000313" key="6">
    <source>
        <dbReference type="EMBL" id="CCG82119.1"/>
    </source>
</evidence>
<feature type="compositionally biased region" description="Polar residues" evidence="4">
    <location>
        <begin position="160"/>
        <end position="169"/>
    </location>
</feature>
<evidence type="ECO:0000259" key="5">
    <source>
        <dbReference type="PROSITE" id="PS01031"/>
    </source>
</evidence>
<dbReference type="InterPro" id="IPR031107">
    <property type="entry name" value="Small_HSP"/>
</dbReference>
<dbReference type="InterPro" id="IPR002068">
    <property type="entry name" value="A-crystallin/Hsp20_dom"/>
</dbReference>
<protein>
    <submittedName>
        <fullName evidence="6">Heat shock protein class I</fullName>
    </submittedName>
</protein>
<evidence type="ECO:0000256" key="4">
    <source>
        <dbReference type="SAM" id="MobiDB-lite"/>
    </source>
</evidence>
<keyword evidence="7" id="KW-1185">Reference proteome</keyword>